<feature type="domain" description="Rubredoxin-like" evidence="6">
    <location>
        <begin position="1"/>
        <end position="52"/>
    </location>
</feature>
<accession>A0A9D2LTY8</accession>
<dbReference type="PROSITE" id="PS50903">
    <property type="entry name" value="RUBREDOXIN_LIKE"/>
    <property type="match status" value="2"/>
</dbReference>
<dbReference type="PANTHER" id="PTHR47627">
    <property type="entry name" value="RUBREDOXIN"/>
    <property type="match status" value="1"/>
</dbReference>
<dbReference type="InterPro" id="IPR024934">
    <property type="entry name" value="Rubredoxin-like_dom"/>
</dbReference>
<dbReference type="GO" id="GO:0005506">
    <property type="term" value="F:iron ion binding"/>
    <property type="evidence" value="ECO:0007669"/>
    <property type="project" value="InterPro"/>
</dbReference>
<dbReference type="Pfam" id="PF00301">
    <property type="entry name" value="Rubredoxin"/>
    <property type="match status" value="1"/>
</dbReference>
<dbReference type="FunFam" id="2.20.28.10:FF:000001">
    <property type="entry name" value="Rubredoxin"/>
    <property type="match status" value="1"/>
</dbReference>
<proteinExistence type="predicted"/>
<protein>
    <submittedName>
        <fullName evidence="7">Rubredoxin</fullName>
    </submittedName>
</protein>
<dbReference type="PRINTS" id="PR00163">
    <property type="entry name" value="RUBREDOXIN"/>
</dbReference>
<reference evidence="7" key="1">
    <citation type="journal article" date="2021" name="PeerJ">
        <title>Extensive microbial diversity within the chicken gut microbiome revealed by metagenomics and culture.</title>
        <authorList>
            <person name="Gilroy R."/>
            <person name="Ravi A."/>
            <person name="Getino M."/>
            <person name="Pursley I."/>
            <person name="Horton D.L."/>
            <person name="Alikhan N.F."/>
            <person name="Baker D."/>
            <person name="Gharbi K."/>
            <person name="Hall N."/>
            <person name="Watson M."/>
            <person name="Adriaenssens E.M."/>
            <person name="Foster-Nyarko E."/>
            <person name="Jarju S."/>
            <person name="Secka A."/>
            <person name="Antonio M."/>
            <person name="Oren A."/>
            <person name="Chaudhuri R.R."/>
            <person name="La Ragione R."/>
            <person name="Hildebrand F."/>
            <person name="Pallen M.J."/>
        </authorList>
    </citation>
    <scope>NUCLEOTIDE SEQUENCE</scope>
    <source>
        <strain evidence="7">ChiSjej1B19-5720</strain>
    </source>
</reference>
<sequence>MKQYVCSVCSYTYDEAKGIPQAGIAPGTKWEELPEDWKCPLCGAGKSQFREKDILEKNAQQKAADDLEKPHVDQELSAMEMSIICSNLARGCEKQYLPQQEEGFRKLAEFFRSKAEPAQDAGREKLLELIDRDLSRGYPYGMKTALEESDRGALRCQTWSEKVTNMLKSLLTQYEKEGERMLENTNVYVCTICGFVYVGDTPLEQCPVCKVPSWKFEKVERRA</sequence>
<dbReference type="InterPro" id="IPR018527">
    <property type="entry name" value="Rubredoxin_Fe_BS"/>
</dbReference>
<dbReference type="Gene3D" id="2.20.28.10">
    <property type="match status" value="2"/>
</dbReference>
<evidence type="ECO:0000256" key="1">
    <source>
        <dbReference type="ARBA" id="ARBA00001965"/>
    </source>
</evidence>
<comment type="caution">
    <text evidence="7">The sequence shown here is derived from an EMBL/GenBank/DDBJ whole genome shotgun (WGS) entry which is preliminary data.</text>
</comment>
<dbReference type="AlphaFoldDB" id="A0A9D2LTY8"/>
<dbReference type="PROSITE" id="PS00202">
    <property type="entry name" value="RUBREDOXIN"/>
    <property type="match status" value="1"/>
</dbReference>
<dbReference type="InterPro" id="IPR024935">
    <property type="entry name" value="Rubredoxin_dom"/>
</dbReference>
<evidence type="ECO:0000256" key="3">
    <source>
        <dbReference type="ARBA" id="ARBA00022723"/>
    </source>
</evidence>
<dbReference type="Proteomes" id="UP000823842">
    <property type="component" value="Unassembled WGS sequence"/>
</dbReference>
<dbReference type="PANTHER" id="PTHR47627:SF1">
    <property type="entry name" value="RUBREDOXIN-1-RELATED"/>
    <property type="match status" value="1"/>
</dbReference>
<keyword evidence="4" id="KW-0249">Electron transport</keyword>
<dbReference type="InterPro" id="IPR048574">
    <property type="entry name" value="RUBY_RBDX"/>
</dbReference>
<gene>
    <name evidence="7" type="ORF">IAA06_12345</name>
</gene>
<feature type="domain" description="Rubredoxin-like" evidence="6">
    <location>
        <begin position="185"/>
        <end position="219"/>
    </location>
</feature>
<dbReference type="GO" id="GO:0009055">
    <property type="term" value="F:electron transfer activity"/>
    <property type="evidence" value="ECO:0007669"/>
    <property type="project" value="TreeGrafter"/>
</dbReference>
<name>A0A9D2LTY8_9FIRM</name>
<evidence type="ECO:0000313" key="8">
    <source>
        <dbReference type="Proteomes" id="UP000823842"/>
    </source>
</evidence>
<dbReference type="EMBL" id="DWYZ01000228">
    <property type="protein sequence ID" value="HJB29560.1"/>
    <property type="molecule type" value="Genomic_DNA"/>
</dbReference>
<evidence type="ECO:0000256" key="4">
    <source>
        <dbReference type="ARBA" id="ARBA00022982"/>
    </source>
</evidence>
<keyword evidence="3" id="KW-0479">Metal-binding</keyword>
<organism evidence="7 8">
    <name type="scientific">Candidatus Blautia faecavium</name>
    <dbReference type="NCBI Taxonomy" id="2838487"/>
    <lineage>
        <taxon>Bacteria</taxon>
        <taxon>Bacillati</taxon>
        <taxon>Bacillota</taxon>
        <taxon>Clostridia</taxon>
        <taxon>Lachnospirales</taxon>
        <taxon>Lachnospiraceae</taxon>
        <taxon>Blautia</taxon>
    </lineage>
</organism>
<dbReference type="GO" id="GO:0043448">
    <property type="term" value="P:alkane catabolic process"/>
    <property type="evidence" value="ECO:0007669"/>
    <property type="project" value="TreeGrafter"/>
</dbReference>
<dbReference type="CDD" id="cd00730">
    <property type="entry name" value="rubredoxin"/>
    <property type="match status" value="1"/>
</dbReference>
<evidence type="ECO:0000259" key="6">
    <source>
        <dbReference type="PROSITE" id="PS50903"/>
    </source>
</evidence>
<keyword evidence="5" id="KW-0408">Iron</keyword>
<evidence type="ECO:0000256" key="2">
    <source>
        <dbReference type="ARBA" id="ARBA00022448"/>
    </source>
</evidence>
<keyword evidence="2" id="KW-0813">Transport</keyword>
<evidence type="ECO:0000256" key="5">
    <source>
        <dbReference type="ARBA" id="ARBA00023004"/>
    </source>
</evidence>
<reference evidence="7" key="2">
    <citation type="submission" date="2021-04" db="EMBL/GenBank/DDBJ databases">
        <authorList>
            <person name="Gilroy R."/>
        </authorList>
    </citation>
    <scope>NUCLEOTIDE SEQUENCE</scope>
    <source>
        <strain evidence="7">ChiSjej1B19-5720</strain>
    </source>
</reference>
<evidence type="ECO:0000313" key="7">
    <source>
        <dbReference type="EMBL" id="HJB29560.1"/>
    </source>
</evidence>
<dbReference type="Pfam" id="PF21349">
    <property type="entry name" value="RUBY_RBDX"/>
    <property type="match status" value="1"/>
</dbReference>
<comment type="cofactor">
    <cofactor evidence="1">
        <name>Fe(3+)</name>
        <dbReference type="ChEBI" id="CHEBI:29034"/>
    </cofactor>
</comment>
<dbReference type="SUPFAM" id="SSF57802">
    <property type="entry name" value="Rubredoxin-like"/>
    <property type="match status" value="2"/>
</dbReference>
<dbReference type="InterPro" id="IPR050526">
    <property type="entry name" value="Rubredoxin_ET"/>
</dbReference>